<dbReference type="InterPro" id="IPR039852">
    <property type="entry name" value="CAND1/CAND2"/>
</dbReference>
<dbReference type="InterPro" id="IPR013932">
    <property type="entry name" value="TATA-bd_TIP120"/>
</dbReference>
<dbReference type="PROSITE" id="PS50077">
    <property type="entry name" value="HEAT_REPEAT"/>
    <property type="match status" value="1"/>
</dbReference>
<evidence type="ECO:0000259" key="6">
    <source>
        <dbReference type="Pfam" id="PF08623"/>
    </source>
</evidence>
<dbReference type="GeneID" id="54778942"/>
<name>A0A642UYX0_DIURU</name>
<evidence type="ECO:0000313" key="7">
    <source>
        <dbReference type="EMBL" id="KAA8908068.1"/>
    </source>
</evidence>
<organism evidence="7 8">
    <name type="scientific">Diutina rugosa</name>
    <name type="common">Yeast</name>
    <name type="synonym">Candida rugosa</name>
    <dbReference type="NCBI Taxonomy" id="5481"/>
    <lineage>
        <taxon>Eukaryota</taxon>
        <taxon>Fungi</taxon>
        <taxon>Dikarya</taxon>
        <taxon>Ascomycota</taxon>
        <taxon>Saccharomycotina</taxon>
        <taxon>Pichiomycetes</taxon>
        <taxon>Debaryomycetaceae</taxon>
        <taxon>Diutina</taxon>
    </lineage>
</organism>
<dbReference type="RefSeq" id="XP_034014910.1">
    <property type="nucleotide sequence ID" value="XM_034155590.1"/>
</dbReference>
<comment type="similarity">
    <text evidence="1">Belongs to the CAND family.</text>
</comment>
<dbReference type="VEuPathDB" id="FungiDB:DIURU_000289"/>
<dbReference type="InterPro" id="IPR016024">
    <property type="entry name" value="ARM-type_fold"/>
</dbReference>
<dbReference type="InterPro" id="IPR021133">
    <property type="entry name" value="HEAT_type_2"/>
</dbReference>
<keyword evidence="8" id="KW-1185">Reference proteome</keyword>
<feature type="repeat" description="HEAT" evidence="4">
    <location>
        <begin position="52"/>
        <end position="89"/>
    </location>
</feature>
<sequence length="1160" mass="126763">MSLADINFTQLRDGAVDVDPDIRFMALQDFQKYVTSAPFQETQIASKNVATFIPKLYDLIKDPIPDVQSHAVKSVAPLVTFLPIDMVVEVASHLYAMITADRHHQPGPGFTTTVPTMALRGLIQAGAGGKLDAKSARVLADTLLALAEPDAPRSLDAMEVLTDTIRSYGYVLKPSEASRLVQSLIEIAIAGDGGDDTAKLVGRRAVVAVGYLCHYLTDFDAAGASILRQHHRPVQYALLSTLVSSQSATRHLADSSIDVVWAFAKTDLDPVDIDDTDYDQVNDHTHTVERSLELLTQVLGSPACVDLTSVEQEVVGICERFLRYKPFGDDDDDYSDDDDIEFSDDDDIGDDGDEDGSWKVRTKACELLAAAATRFGALGSSVPVPPITDDNEHVSHVAIKTVEALITNGNVNIIPDVVHLTSTRLLEKPGQLGVTLKLVEVVNDADLTHDTVEVFAKSKHPTNSLDVLAFFRFAVDEAKVDRDSMLIILDDLIANLDDKSFNIIGESISVLTSLFDRADGGSIADATRVSKIAANLQEKIANANKKYSSDLIQLAIRCLAVLVSRVSADEWTQPAVDSIVSQLAGETNVVTTLESLFYICDKLSEAQARHVIHQLTGLIISNHETVCTAALRLLYHLLIHGHTHDIDTQAVVQNVLRLVAASHARTVDEELKVLTLLNQYPPEVSAMVIKLINNSSDEKPVADSGYDLVRSMAIADGDFGQFYQQLSERVDKSKFAAARALATVAVAGKLSEPVRAAEAAPTSSVFNLNFLGCAADFGVAVSTKINDLLDSTPQTKDEISAVSYCVGSITKANPQQLPVLVDFYVTSPSSKHRWLAVMALKGPVEVVDPATGKQVFETIVERVASISELGNNVTEELKSSGEVLSEICLRNPEMLTQLLAKFHQRHGDLSLSSVYVMIAIAKQLVTKLDDDAKLAQFLQLVCHYMDVVVNLKVREAAVGTLLTALHNRTAVVISLLTDTVLPVLFNQMVPEESFKKVIQMGPHKYIHDEGVVIRTLTYEFLYSLVSLTSEVKSEVLEEVVKNMVLSGLTDTDVVTNKVACENLIHFIDCHQSEFARVVIGVPSTFSTFMDNLSALLQKNVAKNAHPQDVESFENRIEAIVKLVKKVDQTYNFKEAYPSDVVQAWQRFLSSVKMSKGARYL</sequence>
<dbReference type="InterPro" id="IPR011989">
    <property type="entry name" value="ARM-like"/>
</dbReference>
<dbReference type="OMA" id="WKLRAKA"/>
<evidence type="ECO:0000256" key="1">
    <source>
        <dbReference type="ARBA" id="ARBA00007657"/>
    </source>
</evidence>
<dbReference type="Pfam" id="PF08623">
    <property type="entry name" value="TIP120"/>
    <property type="match status" value="1"/>
</dbReference>
<evidence type="ECO:0000313" key="8">
    <source>
        <dbReference type="Proteomes" id="UP000449547"/>
    </source>
</evidence>
<dbReference type="OrthoDB" id="6260732at2759"/>
<comment type="caution">
    <text evidence="7">The sequence shown here is derived from an EMBL/GenBank/DDBJ whole genome shotgun (WGS) entry which is preliminary data.</text>
</comment>
<dbReference type="EMBL" id="SWFT01000013">
    <property type="protein sequence ID" value="KAA8908068.1"/>
    <property type="molecule type" value="Genomic_DNA"/>
</dbReference>
<feature type="domain" description="TATA-binding protein interacting (TIP20)" evidence="6">
    <location>
        <begin position="973"/>
        <end position="1152"/>
    </location>
</feature>
<dbReference type="SUPFAM" id="SSF48371">
    <property type="entry name" value="ARM repeat"/>
    <property type="match status" value="1"/>
</dbReference>
<reference evidence="7 8" key="1">
    <citation type="submission" date="2019-07" db="EMBL/GenBank/DDBJ databases">
        <title>Genome assembly of two rare yeast pathogens: Diutina rugosa and Trichomonascus ciferrii.</title>
        <authorList>
            <person name="Mixao V."/>
            <person name="Saus E."/>
            <person name="Hansen A."/>
            <person name="Lass-Flor C."/>
            <person name="Gabaldon T."/>
        </authorList>
    </citation>
    <scope>NUCLEOTIDE SEQUENCE [LARGE SCALE GENOMIC DNA]</scope>
    <source>
        <strain evidence="7 8">CBS 613</strain>
    </source>
</reference>
<dbReference type="GO" id="GO:0010265">
    <property type="term" value="P:SCF complex assembly"/>
    <property type="evidence" value="ECO:0007669"/>
    <property type="project" value="InterPro"/>
</dbReference>
<dbReference type="PANTHER" id="PTHR12696">
    <property type="entry name" value="TIP120"/>
    <property type="match status" value="1"/>
</dbReference>
<gene>
    <name evidence="7" type="ORF">DIURU_000289</name>
</gene>
<dbReference type="Proteomes" id="UP000449547">
    <property type="component" value="Unassembled WGS sequence"/>
</dbReference>
<dbReference type="AlphaFoldDB" id="A0A642UYX0"/>
<protein>
    <recommendedName>
        <fullName evidence="6">TATA-binding protein interacting (TIP20) domain-containing protein</fullName>
    </recommendedName>
</protein>
<feature type="region of interest" description="Disordered" evidence="5">
    <location>
        <begin position="332"/>
        <end position="355"/>
    </location>
</feature>
<keyword evidence="2" id="KW-0677">Repeat</keyword>
<evidence type="ECO:0000256" key="5">
    <source>
        <dbReference type="SAM" id="MobiDB-lite"/>
    </source>
</evidence>
<keyword evidence="3" id="KW-0833">Ubl conjugation pathway</keyword>
<evidence type="ECO:0000256" key="2">
    <source>
        <dbReference type="ARBA" id="ARBA00022737"/>
    </source>
</evidence>
<evidence type="ECO:0000256" key="4">
    <source>
        <dbReference type="PROSITE-ProRule" id="PRU00103"/>
    </source>
</evidence>
<accession>A0A642UYX0</accession>
<evidence type="ECO:0000256" key="3">
    <source>
        <dbReference type="ARBA" id="ARBA00022786"/>
    </source>
</evidence>
<dbReference type="Gene3D" id="1.25.10.10">
    <property type="entry name" value="Leucine-rich Repeat Variant"/>
    <property type="match status" value="1"/>
</dbReference>
<proteinExistence type="inferred from homology"/>